<evidence type="ECO:0000313" key="3">
    <source>
        <dbReference type="Proteomes" id="UP001305779"/>
    </source>
</evidence>
<dbReference type="SUPFAM" id="SSF48576">
    <property type="entry name" value="Terpenoid synthases"/>
    <property type="match status" value="1"/>
</dbReference>
<dbReference type="InterPro" id="IPR008949">
    <property type="entry name" value="Isoprenoid_synthase_dom_sf"/>
</dbReference>
<feature type="transmembrane region" description="Helical" evidence="1">
    <location>
        <begin position="20"/>
        <end position="44"/>
    </location>
</feature>
<accession>A0ABR0E649</accession>
<dbReference type="EMBL" id="JAXOVC010000010">
    <property type="protein sequence ID" value="KAK4496573.1"/>
    <property type="molecule type" value="Genomic_DNA"/>
</dbReference>
<dbReference type="Proteomes" id="UP001305779">
    <property type="component" value="Unassembled WGS sequence"/>
</dbReference>
<comment type="caution">
    <text evidence="2">The sequence shown here is derived from an EMBL/GenBank/DDBJ whole genome shotgun (WGS) entry which is preliminary data.</text>
</comment>
<proteinExistence type="predicted"/>
<name>A0ABR0E649_ZASCE</name>
<keyword evidence="3" id="KW-1185">Reference proteome</keyword>
<protein>
    <submittedName>
        <fullName evidence="2">Uncharacterized protein</fullName>
    </submittedName>
</protein>
<gene>
    <name evidence="2" type="ORF">PRZ48_012553</name>
</gene>
<keyword evidence="1" id="KW-1133">Transmembrane helix</keyword>
<evidence type="ECO:0000313" key="2">
    <source>
        <dbReference type="EMBL" id="KAK4496573.1"/>
    </source>
</evidence>
<reference evidence="2 3" key="1">
    <citation type="journal article" date="2023" name="G3 (Bethesda)">
        <title>A chromosome-level genome assembly of Zasmidium syzygii isolated from banana leaves.</title>
        <authorList>
            <person name="van Westerhoven A.C."/>
            <person name="Mehrabi R."/>
            <person name="Talebi R."/>
            <person name="Steentjes M.B.F."/>
            <person name="Corcolon B."/>
            <person name="Chong P.A."/>
            <person name="Kema G.H.J."/>
            <person name="Seidl M.F."/>
        </authorList>
    </citation>
    <scope>NUCLEOTIDE SEQUENCE [LARGE SCALE GENOMIC DNA]</scope>
    <source>
        <strain evidence="2 3">P124</strain>
    </source>
</reference>
<keyword evidence="1" id="KW-0472">Membrane</keyword>
<sequence>MACSKRDLIMSRTQWEFGILRRIFGTGSWIVVPGLAVLGMALTIPDADQEAGRTLSRPVWASAALTNDVQSFEKKKRQMQAQAEADMVNAVWVVKKLESIDEEAKARVLHRADEFADEYVETLKVINTNVTLSRGSRVYLEAMQYMISGDLVWGWSAPRYWPEIALDLVQIARLTKSKA</sequence>
<keyword evidence="1" id="KW-0812">Transmembrane</keyword>
<organism evidence="2 3">
    <name type="scientific">Zasmidium cellare</name>
    <name type="common">Wine cellar mold</name>
    <name type="synonym">Racodium cellare</name>
    <dbReference type="NCBI Taxonomy" id="395010"/>
    <lineage>
        <taxon>Eukaryota</taxon>
        <taxon>Fungi</taxon>
        <taxon>Dikarya</taxon>
        <taxon>Ascomycota</taxon>
        <taxon>Pezizomycotina</taxon>
        <taxon>Dothideomycetes</taxon>
        <taxon>Dothideomycetidae</taxon>
        <taxon>Mycosphaerellales</taxon>
        <taxon>Mycosphaerellaceae</taxon>
        <taxon>Zasmidium</taxon>
    </lineage>
</organism>
<dbReference type="Gene3D" id="1.10.600.10">
    <property type="entry name" value="Farnesyl Diphosphate Synthase"/>
    <property type="match status" value="1"/>
</dbReference>
<evidence type="ECO:0000256" key="1">
    <source>
        <dbReference type="SAM" id="Phobius"/>
    </source>
</evidence>